<gene>
    <name evidence="1" type="ORF">F8388_024423</name>
</gene>
<evidence type="ECO:0000313" key="2">
    <source>
        <dbReference type="Proteomes" id="UP000525078"/>
    </source>
</evidence>
<dbReference type="EMBL" id="JAATIP010000232">
    <property type="protein sequence ID" value="KAF4357812.1"/>
    <property type="molecule type" value="Genomic_DNA"/>
</dbReference>
<dbReference type="Proteomes" id="UP000525078">
    <property type="component" value="Unassembled WGS sequence"/>
</dbReference>
<evidence type="ECO:0000313" key="1">
    <source>
        <dbReference type="EMBL" id="KAF4357812.1"/>
    </source>
</evidence>
<protein>
    <submittedName>
        <fullName evidence="1">Uncharacterized protein</fullName>
    </submittedName>
</protein>
<reference evidence="1 2" key="1">
    <citation type="journal article" date="2020" name="bioRxiv">
        <title>Sequence and annotation of 42 cannabis genomes reveals extensive copy number variation in cannabinoid synthesis and pathogen resistance genes.</title>
        <authorList>
            <person name="Mckernan K.J."/>
            <person name="Helbert Y."/>
            <person name="Kane L.T."/>
            <person name="Ebling H."/>
            <person name="Zhang L."/>
            <person name="Liu B."/>
            <person name="Eaton Z."/>
            <person name="Mclaughlin S."/>
            <person name="Kingan S."/>
            <person name="Baybayan P."/>
            <person name="Concepcion G."/>
            <person name="Jordan M."/>
            <person name="Riva A."/>
            <person name="Barbazuk W."/>
            <person name="Harkins T."/>
        </authorList>
    </citation>
    <scope>NUCLEOTIDE SEQUENCE [LARGE SCALE GENOMIC DNA]</scope>
    <source>
        <strain evidence="2">cv. Jamaican Lion 4</strain>
        <tissue evidence="1">Leaf</tissue>
    </source>
</reference>
<comment type="caution">
    <text evidence="1">The sequence shown here is derived from an EMBL/GenBank/DDBJ whole genome shotgun (WGS) entry which is preliminary data.</text>
</comment>
<sequence length="32" mass="3627">MDSSLPFPLPIVIVHRRNQQPDEPKLHSSANC</sequence>
<organism evidence="1 2">
    <name type="scientific">Cannabis sativa</name>
    <name type="common">Hemp</name>
    <name type="synonym">Marijuana</name>
    <dbReference type="NCBI Taxonomy" id="3483"/>
    <lineage>
        <taxon>Eukaryota</taxon>
        <taxon>Viridiplantae</taxon>
        <taxon>Streptophyta</taxon>
        <taxon>Embryophyta</taxon>
        <taxon>Tracheophyta</taxon>
        <taxon>Spermatophyta</taxon>
        <taxon>Magnoliopsida</taxon>
        <taxon>eudicotyledons</taxon>
        <taxon>Gunneridae</taxon>
        <taxon>Pentapetalae</taxon>
        <taxon>rosids</taxon>
        <taxon>fabids</taxon>
        <taxon>Rosales</taxon>
        <taxon>Cannabaceae</taxon>
        <taxon>Cannabis</taxon>
    </lineage>
</organism>
<accession>A0A7J6EHF5</accession>
<proteinExistence type="predicted"/>
<name>A0A7J6EHF5_CANSA</name>
<dbReference type="AlphaFoldDB" id="A0A7J6EHF5"/>